<evidence type="ECO:0000313" key="3">
    <source>
        <dbReference type="Proteomes" id="UP001610100"/>
    </source>
</evidence>
<proteinExistence type="predicted"/>
<protein>
    <submittedName>
        <fullName evidence="2">VOC family protein</fullName>
    </submittedName>
</protein>
<comment type="caution">
    <text evidence="2">The sequence shown here is derived from an EMBL/GenBank/DDBJ whole genome shotgun (WGS) entry which is preliminary data.</text>
</comment>
<name>A0ABW7MUZ8_9FLAO</name>
<dbReference type="PANTHER" id="PTHR21366:SF14">
    <property type="entry name" value="GLYOXALASE DOMAIN-CONTAINING PROTEIN 5"/>
    <property type="match status" value="1"/>
</dbReference>
<dbReference type="Pfam" id="PF00903">
    <property type="entry name" value="Glyoxalase"/>
    <property type="match status" value="1"/>
</dbReference>
<dbReference type="InterPro" id="IPR029068">
    <property type="entry name" value="Glyas_Bleomycin-R_OHBP_Dase"/>
</dbReference>
<evidence type="ECO:0000313" key="2">
    <source>
        <dbReference type="EMBL" id="MFH6770649.1"/>
    </source>
</evidence>
<dbReference type="PANTHER" id="PTHR21366">
    <property type="entry name" value="GLYOXALASE FAMILY PROTEIN"/>
    <property type="match status" value="1"/>
</dbReference>
<reference evidence="2 3" key="1">
    <citation type="submission" date="2024-02" db="EMBL/GenBank/DDBJ databases">
        <title>A Gaetbulibacter species isolated from tidal flats and genomic insights of their niches.</title>
        <authorList>
            <person name="Ye Y."/>
        </authorList>
    </citation>
    <scope>NUCLEOTIDE SEQUENCE [LARGE SCALE GENOMIC DNA]</scope>
    <source>
        <strain evidence="2 3">KYW382</strain>
    </source>
</reference>
<keyword evidence="3" id="KW-1185">Reference proteome</keyword>
<feature type="domain" description="VOC" evidence="1">
    <location>
        <begin position="12"/>
        <end position="131"/>
    </location>
</feature>
<dbReference type="InterPro" id="IPR050383">
    <property type="entry name" value="GlyoxalaseI/FosfomycinResist"/>
</dbReference>
<dbReference type="RefSeq" id="WP_344739044.1">
    <property type="nucleotide sequence ID" value="NZ_BAABAY010000001.1"/>
</dbReference>
<dbReference type="InterPro" id="IPR004360">
    <property type="entry name" value="Glyas_Fos-R_dOase_dom"/>
</dbReference>
<dbReference type="SUPFAM" id="SSF54593">
    <property type="entry name" value="Glyoxalase/Bleomycin resistance protein/Dihydroxybiphenyl dioxygenase"/>
    <property type="match status" value="1"/>
</dbReference>
<gene>
    <name evidence="2" type="ORF">V8G58_01790</name>
</gene>
<evidence type="ECO:0000259" key="1">
    <source>
        <dbReference type="PROSITE" id="PS51819"/>
    </source>
</evidence>
<dbReference type="Gene3D" id="3.10.180.10">
    <property type="entry name" value="2,3-Dihydroxybiphenyl 1,2-Dioxygenase, domain 1"/>
    <property type="match status" value="1"/>
</dbReference>
<sequence length="140" mass="16287">MSESKNNIDIRFLDHVAIRVADLETSATWYETVLGLKRYQLPEWGDFPVFMLSGKSGLALFPANLKDPELKPSSKNIKIDHFAFNVTQDNFEKAKKHYQELNLDFSIQDHIYFDSIYTKDPDGHTVELTTIKVDEDHFYK</sequence>
<organism evidence="2 3">
    <name type="scientific">Gaetbulibacter aestuarii</name>
    <dbReference type="NCBI Taxonomy" id="1502358"/>
    <lineage>
        <taxon>Bacteria</taxon>
        <taxon>Pseudomonadati</taxon>
        <taxon>Bacteroidota</taxon>
        <taxon>Flavobacteriia</taxon>
        <taxon>Flavobacteriales</taxon>
        <taxon>Flavobacteriaceae</taxon>
        <taxon>Gaetbulibacter</taxon>
    </lineage>
</organism>
<dbReference type="EMBL" id="JBAWKB010000001">
    <property type="protein sequence ID" value="MFH6770649.1"/>
    <property type="molecule type" value="Genomic_DNA"/>
</dbReference>
<dbReference type="InterPro" id="IPR037523">
    <property type="entry name" value="VOC_core"/>
</dbReference>
<dbReference type="PROSITE" id="PS51819">
    <property type="entry name" value="VOC"/>
    <property type="match status" value="1"/>
</dbReference>
<dbReference type="Proteomes" id="UP001610100">
    <property type="component" value="Unassembled WGS sequence"/>
</dbReference>
<accession>A0ABW7MUZ8</accession>